<reference evidence="3 4" key="1">
    <citation type="submission" date="2020-08" db="EMBL/GenBank/DDBJ databases">
        <title>Genomic Encyclopedia of Type Strains, Phase IV (KMG-IV): sequencing the most valuable type-strain genomes for metagenomic binning, comparative biology and taxonomic classification.</title>
        <authorList>
            <person name="Goeker M."/>
        </authorList>
    </citation>
    <scope>NUCLEOTIDE SEQUENCE [LARGE SCALE GENOMIC DNA]</scope>
    <source>
        <strain evidence="3 4">DSM 17455</strain>
    </source>
</reference>
<dbReference type="InterPro" id="IPR057152">
    <property type="entry name" value="DUF7830"/>
</dbReference>
<evidence type="ECO:0000259" key="1">
    <source>
        <dbReference type="Pfam" id="PF19500"/>
    </source>
</evidence>
<dbReference type="InterPro" id="IPR046099">
    <property type="entry name" value="DUF6035"/>
</dbReference>
<evidence type="ECO:0000259" key="2">
    <source>
        <dbReference type="Pfam" id="PF25169"/>
    </source>
</evidence>
<feature type="domain" description="DUF7830" evidence="2">
    <location>
        <begin position="37"/>
        <end position="107"/>
    </location>
</feature>
<feature type="domain" description="DUF6035" evidence="1">
    <location>
        <begin position="123"/>
        <end position="293"/>
    </location>
</feature>
<dbReference type="Pfam" id="PF19500">
    <property type="entry name" value="DUF6035"/>
    <property type="match status" value="1"/>
</dbReference>
<name>A0ABR6CFA9_9HYPH</name>
<dbReference type="RefSeq" id="WP_182575761.1">
    <property type="nucleotide sequence ID" value="NZ_JACJHZ010000038.1"/>
</dbReference>
<organism evidence="3 4">
    <name type="scientific">Aminobacter ciceronei</name>
    <dbReference type="NCBI Taxonomy" id="150723"/>
    <lineage>
        <taxon>Bacteria</taxon>
        <taxon>Pseudomonadati</taxon>
        <taxon>Pseudomonadota</taxon>
        <taxon>Alphaproteobacteria</taxon>
        <taxon>Hyphomicrobiales</taxon>
        <taxon>Phyllobacteriaceae</taxon>
        <taxon>Aminobacter</taxon>
    </lineage>
</organism>
<proteinExistence type="predicted"/>
<evidence type="ECO:0000313" key="3">
    <source>
        <dbReference type="EMBL" id="MBA9023687.1"/>
    </source>
</evidence>
<gene>
    <name evidence="3" type="ORF">HNQ97_005715</name>
</gene>
<dbReference type="Pfam" id="PF25169">
    <property type="entry name" value="DUF7830"/>
    <property type="match status" value="1"/>
</dbReference>
<dbReference type="Proteomes" id="UP000587524">
    <property type="component" value="Unassembled WGS sequence"/>
</dbReference>
<sequence>MNQGSWFTRGNVTVDPLSAALAVDDPAIIELLDCDSGEFVDAKSWIGGWRYEQLIRERLEIKERQLEQPRFRCSLCSVPVYLVSNQFKRFFFRHAMEDGSCPGETRSPLTREEILARKYDGVRESAPHRRIKALIVRSLLTDPAFSGVLSERQWRSSHDPRSRRQPDVQAIGPLGRVAFEVQLSTTFLDVVAARRNFYRQEDALLVWIMGGFDPDYRRLTTDDLFFSNNSNFLVIDEETTALSENSGKFHVRCHFRRPARNGNQLVDSWESSLIPFDELTYETASQRCWHFDYDGQAEAVRAEIERDRLQCEEAASQALREGLFSFWLERAPNSRPDRDSILAWSALRRASAAHHGLALPPSPDDDSSLVALMNGLASAKEGHPVGWSFKHLIEVGHRIAEAYPHHVVAFGHAIRHFGMENLLDAQDRTGKWKARKVAIRRSLEKREPKFMPDAASLPLLVLLIPEVGEKLQSLIAKANSINAAASSEGETIK</sequence>
<dbReference type="EMBL" id="JACJHZ010000038">
    <property type="protein sequence ID" value="MBA9023687.1"/>
    <property type="molecule type" value="Genomic_DNA"/>
</dbReference>
<accession>A0ABR6CFA9</accession>
<comment type="caution">
    <text evidence="3">The sequence shown here is derived from an EMBL/GenBank/DDBJ whole genome shotgun (WGS) entry which is preliminary data.</text>
</comment>
<evidence type="ECO:0008006" key="5">
    <source>
        <dbReference type="Google" id="ProtNLM"/>
    </source>
</evidence>
<evidence type="ECO:0000313" key="4">
    <source>
        <dbReference type="Proteomes" id="UP000587524"/>
    </source>
</evidence>
<protein>
    <recommendedName>
        <fullName evidence="5">Competence protein</fullName>
    </recommendedName>
</protein>
<keyword evidence="4" id="KW-1185">Reference proteome</keyword>